<comment type="similarity">
    <text evidence="2">Belongs to the RLP family.</text>
</comment>
<feature type="non-terminal residue" evidence="12">
    <location>
        <position position="232"/>
    </location>
</feature>
<dbReference type="InterPro" id="IPR001611">
    <property type="entry name" value="Leu-rich_rpt"/>
</dbReference>
<keyword evidence="4" id="KW-0433">Leucine-rich repeat</keyword>
<keyword evidence="3" id="KW-1003">Cell membrane</keyword>
<feature type="non-terminal residue" evidence="12">
    <location>
        <position position="1"/>
    </location>
</feature>
<dbReference type="Pfam" id="PF13855">
    <property type="entry name" value="LRR_8"/>
    <property type="match status" value="2"/>
</dbReference>
<evidence type="ECO:0000256" key="11">
    <source>
        <dbReference type="ARBA" id="ARBA00037847"/>
    </source>
</evidence>
<evidence type="ECO:0000256" key="9">
    <source>
        <dbReference type="ARBA" id="ARBA00023136"/>
    </source>
</evidence>
<dbReference type="GO" id="GO:0012505">
    <property type="term" value="C:endomembrane system"/>
    <property type="evidence" value="ECO:0007669"/>
    <property type="project" value="UniProtKB-SubCell"/>
</dbReference>
<evidence type="ECO:0000256" key="5">
    <source>
        <dbReference type="ARBA" id="ARBA00022692"/>
    </source>
</evidence>
<keyword evidence="5" id="KW-0812">Transmembrane</keyword>
<dbReference type="Gene3D" id="3.80.10.10">
    <property type="entry name" value="Ribonuclease Inhibitor"/>
    <property type="match status" value="2"/>
</dbReference>
<dbReference type="FunFam" id="3.80.10.10:FF:000111">
    <property type="entry name" value="LRR receptor-like serine/threonine-protein kinase ERECTA"/>
    <property type="match status" value="1"/>
</dbReference>
<dbReference type="Gramene" id="EFJ19530">
    <property type="protein sequence ID" value="EFJ19530"/>
    <property type="gene ID" value="SELMODRAFT_26015"/>
</dbReference>
<evidence type="ECO:0000256" key="4">
    <source>
        <dbReference type="ARBA" id="ARBA00022614"/>
    </source>
</evidence>
<accession>D8S705</accession>
<keyword evidence="13" id="KW-1185">Reference proteome</keyword>
<keyword evidence="9" id="KW-0472">Membrane</keyword>
<dbReference type="OMA" id="FLYMANN"/>
<evidence type="ECO:0000256" key="2">
    <source>
        <dbReference type="ARBA" id="ARBA00009592"/>
    </source>
</evidence>
<dbReference type="Proteomes" id="UP000001514">
    <property type="component" value="Unassembled WGS sequence"/>
</dbReference>
<evidence type="ECO:0000313" key="13">
    <source>
        <dbReference type="Proteomes" id="UP000001514"/>
    </source>
</evidence>
<dbReference type="PANTHER" id="PTHR48062:SF52">
    <property type="entry name" value="RECEPTOR-LIKE PROTEIN 8-RELATED"/>
    <property type="match status" value="1"/>
</dbReference>
<evidence type="ECO:0008006" key="14">
    <source>
        <dbReference type="Google" id="ProtNLM"/>
    </source>
</evidence>
<dbReference type="HOGENOM" id="CLU_000288_18_11_1"/>
<proteinExistence type="inferred from homology"/>
<keyword evidence="7" id="KW-0677">Repeat</keyword>
<dbReference type="PRINTS" id="PR00019">
    <property type="entry name" value="LEURICHRPT"/>
</dbReference>
<dbReference type="InterPro" id="IPR032675">
    <property type="entry name" value="LRR_dom_sf"/>
</dbReference>
<dbReference type="KEGG" id="smo:SELMODRAFT_26015"/>
<dbReference type="eggNOG" id="KOG0619">
    <property type="taxonomic scope" value="Eukaryota"/>
</dbReference>
<dbReference type="STRING" id="88036.D8S705"/>
<dbReference type="InterPro" id="IPR051502">
    <property type="entry name" value="RLP_Defense_Trigger"/>
</dbReference>
<evidence type="ECO:0000256" key="8">
    <source>
        <dbReference type="ARBA" id="ARBA00022989"/>
    </source>
</evidence>
<gene>
    <name evidence="12" type="ORF">SELMODRAFT_26015</name>
</gene>
<sequence length="232" mass="25605">LEALDLSCNMFISSNTNICLLNSRLESLVLVYNRLHGPVLSFHCDNLQMLDLSLNSMTGSLPEDICSRLPKLQHLILWGNNLEGRIPPTIGDCSELVTLHLTPPGFNIYLTPNHTSHWCIDISFNSFTGTIPTEFCATQNLYWLNLAHNLLTGAIPSTMGNLKNIEWLDLSQNQLESQIPGSLADLTFLKYFNISHNRLLGGIPQAGQLPVFPASSYEGNPGLCGIPLAECQ</sequence>
<dbReference type="PANTHER" id="PTHR48062">
    <property type="entry name" value="RECEPTOR-LIKE PROTEIN 14"/>
    <property type="match status" value="1"/>
</dbReference>
<dbReference type="SUPFAM" id="SSF52058">
    <property type="entry name" value="L domain-like"/>
    <property type="match status" value="1"/>
</dbReference>
<keyword evidence="6" id="KW-0732">Signal</keyword>
<comment type="subcellular location">
    <subcellularLocation>
        <location evidence="1">Cell membrane</location>
    </subcellularLocation>
    <subcellularLocation>
        <location evidence="11">Endomembrane system</location>
        <topology evidence="11">Single-pass membrane protein</topology>
    </subcellularLocation>
</comment>
<keyword evidence="10" id="KW-0325">Glycoprotein</keyword>
<name>D8S705_SELML</name>
<evidence type="ECO:0000256" key="7">
    <source>
        <dbReference type="ARBA" id="ARBA00022737"/>
    </source>
</evidence>
<keyword evidence="8" id="KW-1133">Transmembrane helix</keyword>
<evidence type="ECO:0000256" key="3">
    <source>
        <dbReference type="ARBA" id="ARBA00022475"/>
    </source>
</evidence>
<evidence type="ECO:0000256" key="6">
    <source>
        <dbReference type="ARBA" id="ARBA00022729"/>
    </source>
</evidence>
<dbReference type="EMBL" id="GL377605">
    <property type="protein sequence ID" value="EFJ19530.1"/>
    <property type="molecule type" value="Genomic_DNA"/>
</dbReference>
<evidence type="ECO:0000313" key="12">
    <source>
        <dbReference type="EMBL" id="EFJ19530.1"/>
    </source>
</evidence>
<dbReference type="Pfam" id="PF00560">
    <property type="entry name" value="LRR_1"/>
    <property type="match status" value="1"/>
</dbReference>
<evidence type="ECO:0000256" key="1">
    <source>
        <dbReference type="ARBA" id="ARBA00004236"/>
    </source>
</evidence>
<dbReference type="AlphaFoldDB" id="D8S705"/>
<dbReference type="GO" id="GO:0005886">
    <property type="term" value="C:plasma membrane"/>
    <property type="evidence" value="ECO:0007669"/>
    <property type="project" value="UniProtKB-SubCell"/>
</dbReference>
<evidence type="ECO:0000256" key="10">
    <source>
        <dbReference type="ARBA" id="ARBA00023180"/>
    </source>
</evidence>
<reference evidence="12 13" key="1">
    <citation type="journal article" date="2011" name="Science">
        <title>The Selaginella genome identifies genetic changes associated with the evolution of vascular plants.</title>
        <authorList>
            <person name="Banks J.A."/>
            <person name="Nishiyama T."/>
            <person name="Hasebe M."/>
            <person name="Bowman J.L."/>
            <person name="Gribskov M."/>
            <person name="dePamphilis C."/>
            <person name="Albert V.A."/>
            <person name="Aono N."/>
            <person name="Aoyama T."/>
            <person name="Ambrose B.A."/>
            <person name="Ashton N.W."/>
            <person name="Axtell M.J."/>
            <person name="Barker E."/>
            <person name="Barker M.S."/>
            <person name="Bennetzen J.L."/>
            <person name="Bonawitz N.D."/>
            <person name="Chapple C."/>
            <person name="Cheng C."/>
            <person name="Correa L.G."/>
            <person name="Dacre M."/>
            <person name="DeBarry J."/>
            <person name="Dreyer I."/>
            <person name="Elias M."/>
            <person name="Engstrom E.M."/>
            <person name="Estelle M."/>
            <person name="Feng L."/>
            <person name="Finet C."/>
            <person name="Floyd S.K."/>
            <person name="Frommer W.B."/>
            <person name="Fujita T."/>
            <person name="Gramzow L."/>
            <person name="Gutensohn M."/>
            <person name="Harholt J."/>
            <person name="Hattori M."/>
            <person name="Heyl A."/>
            <person name="Hirai T."/>
            <person name="Hiwatashi Y."/>
            <person name="Ishikawa M."/>
            <person name="Iwata M."/>
            <person name="Karol K.G."/>
            <person name="Koehler B."/>
            <person name="Kolukisaoglu U."/>
            <person name="Kubo M."/>
            <person name="Kurata T."/>
            <person name="Lalonde S."/>
            <person name="Li K."/>
            <person name="Li Y."/>
            <person name="Litt A."/>
            <person name="Lyons E."/>
            <person name="Manning G."/>
            <person name="Maruyama T."/>
            <person name="Michael T.P."/>
            <person name="Mikami K."/>
            <person name="Miyazaki S."/>
            <person name="Morinaga S."/>
            <person name="Murata T."/>
            <person name="Mueller-Roeber B."/>
            <person name="Nelson D.R."/>
            <person name="Obara M."/>
            <person name="Oguri Y."/>
            <person name="Olmstead R.G."/>
            <person name="Onodera N."/>
            <person name="Petersen B.L."/>
            <person name="Pils B."/>
            <person name="Prigge M."/>
            <person name="Rensing S.A."/>
            <person name="Riano-Pachon D.M."/>
            <person name="Roberts A.W."/>
            <person name="Sato Y."/>
            <person name="Scheller H.V."/>
            <person name="Schulz B."/>
            <person name="Schulz C."/>
            <person name="Shakirov E.V."/>
            <person name="Shibagaki N."/>
            <person name="Shinohara N."/>
            <person name="Shippen D.E."/>
            <person name="Soerensen I."/>
            <person name="Sotooka R."/>
            <person name="Sugimoto N."/>
            <person name="Sugita M."/>
            <person name="Sumikawa N."/>
            <person name="Tanurdzic M."/>
            <person name="Theissen G."/>
            <person name="Ulvskov P."/>
            <person name="Wakazuki S."/>
            <person name="Weng J.K."/>
            <person name="Willats W.W."/>
            <person name="Wipf D."/>
            <person name="Wolf P.G."/>
            <person name="Yang L."/>
            <person name="Zimmer A.D."/>
            <person name="Zhu Q."/>
            <person name="Mitros T."/>
            <person name="Hellsten U."/>
            <person name="Loque D."/>
            <person name="Otillar R."/>
            <person name="Salamov A."/>
            <person name="Schmutz J."/>
            <person name="Shapiro H."/>
            <person name="Lindquist E."/>
            <person name="Lucas S."/>
            <person name="Rokhsar D."/>
            <person name="Grigoriev I.V."/>
        </authorList>
    </citation>
    <scope>NUCLEOTIDE SEQUENCE [LARGE SCALE GENOMIC DNA]</scope>
</reference>
<dbReference type="InParanoid" id="D8S705"/>
<protein>
    <recommendedName>
        <fullName evidence="14">Leucine-rich repeat-containing N-terminal plant-type domain-containing protein</fullName>
    </recommendedName>
</protein>
<organism evidence="13">
    <name type="scientific">Selaginella moellendorffii</name>
    <name type="common">Spikemoss</name>
    <dbReference type="NCBI Taxonomy" id="88036"/>
    <lineage>
        <taxon>Eukaryota</taxon>
        <taxon>Viridiplantae</taxon>
        <taxon>Streptophyta</taxon>
        <taxon>Embryophyta</taxon>
        <taxon>Tracheophyta</taxon>
        <taxon>Lycopodiopsida</taxon>
        <taxon>Selaginellales</taxon>
        <taxon>Selaginellaceae</taxon>
        <taxon>Selaginella</taxon>
    </lineage>
</organism>